<reference evidence="3 4" key="1">
    <citation type="submission" date="2016-10" db="EMBL/GenBank/DDBJ databases">
        <authorList>
            <person name="de Groot N.N."/>
        </authorList>
    </citation>
    <scope>NUCLEOTIDE SEQUENCE [LARGE SCALE GENOMIC DNA]</scope>
    <source>
        <strain evidence="3 4">CPCC 202699</strain>
    </source>
</reference>
<proteinExistence type="predicted"/>
<evidence type="ECO:0000259" key="2">
    <source>
        <dbReference type="Pfam" id="PF00296"/>
    </source>
</evidence>
<dbReference type="InterPro" id="IPR036661">
    <property type="entry name" value="Luciferase-like_sf"/>
</dbReference>
<evidence type="ECO:0000313" key="4">
    <source>
        <dbReference type="Proteomes" id="UP000199515"/>
    </source>
</evidence>
<dbReference type="STRING" id="589385.SAMN05421504_103902"/>
<dbReference type="PANTHER" id="PTHR43244:SF1">
    <property type="entry name" value="5,10-METHYLENETETRAHYDROMETHANOPTERIN REDUCTASE"/>
    <property type="match status" value="1"/>
</dbReference>
<protein>
    <submittedName>
        <fullName evidence="3">Flavin-dependent oxidoreductase, luciferase family (Includes alkanesulfonate monooxygenase SsuD and methylene tetrahydromethanopterin reductase)</fullName>
    </submittedName>
</protein>
<evidence type="ECO:0000313" key="3">
    <source>
        <dbReference type="EMBL" id="SDX80185.1"/>
    </source>
</evidence>
<dbReference type="InterPro" id="IPR011251">
    <property type="entry name" value="Luciferase-like_dom"/>
</dbReference>
<dbReference type="Gene3D" id="3.20.20.30">
    <property type="entry name" value="Luciferase-like domain"/>
    <property type="match status" value="1"/>
</dbReference>
<keyword evidence="3" id="KW-0503">Monooxygenase</keyword>
<name>A0A1H3ENK9_9PSEU</name>
<dbReference type="CDD" id="cd01097">
    <property type="entry name" value="Tetrahydromethanopterin_reductase"/>
    <property type="match status" value="1"/>
</dbReference>
<gene>
    <name evidence="3" type="ORF">SAMN05421504_103902</name>
</gene>
<keyword evidence="1" id="KW-0560">Oxidoreductase</keyword>
<dbReference type="RefSeq" id="WP_091290063.1">
    <property type="nucleotide sequence ID" value="NZ_FNON01000003.1"/>
</dbReference>
<dbReference type="PANTHER" id="PTHR43244">
    <property type="match status" value="1"/>
</dbReference>
<dbReference type="AlphaFoldDB" id="A0A1H3ENK9"/>
<dbReference type="EMBL" id="FNON01000003">
    <property type="protein sequence ID" value="SDX80185.1"/>
    <property type="molecule type" value="Genomic_DNA"/>
</dbReference>
<sequence>MNTKFGLVLPTYQSFTGSPRQIVGLGVEAERLGLDSLWVGDTLAKAPIDALTLLGTLAGVTERVTLGTAAMLAALRDPVLTANAITSLDLLSGGRVTLAVGGGFPGRSEPEFEFAGVPWQARNARLDDIVALWKAIWRGARSFHGKVLHYDTLPEFMAPQQDGGPPIWLAAGFTPPVLRRVGRLYDGWLPYPPDVADYARGLAVVREDRPVTGALFATVYVEEDPVLARHALEDFAARNYGVPLEFVQGLQVLITGSREQVAARLREFADAGATHIPIRIASVDPDVQAAQLPLVVEALPRSVVPAP</sequence>
<dbReference type="GO" id="GO:0004497">
    <property type="term" value="F:monooxygenase activity"/>
    <property type="evidence" value="ECO:0007669"/>
    <property type="project" value="UniProtKB-KW"/>
</dbReference>
<keyword evidence="4" id="KW-1185">Reference proteome</keyword>
<feature type="domain" description="Luciferase-like" evidence="2">
    <location>
        <begin position="5"/>
        <end position="236"/>
    </location>
</feature>
<dbReference type="Proteomes" id="UP000199515">
    <property type="component" value="Unassembled WGS sequence"/>
</dbReference>
<dbReference type="GO" id="GO:0016705">
    <property type="term" value="F:oxidoreductase activity, acting on paired donors, with incorporation or reduction of molecular oxygen"/>
    <property type="evidence" value="ECO:0007669"/>
    <property type="project" value="InterPro"/>
</dbReference>
<dbReference type="SUPFAM" id="SSF51679">
    <property type="entry name" value="Bacterial luciferase-like"/>
    <property type="match status" value="1"/>
</dbReference>
<dbReference type="InterPro" id="IPR050564">
    <property type="entry name" value="F420-G6PD/mer"/>
</dbReference>
<dbReference type="Pfam" id="PF00296">
    <property type="entry name" value="Bac_luciferase"/>
    <property type="match status" value="1"/>
</dbReference>
<accession>A0A1H3ENK9</accession>
<evidence type="ECO:0000256" key="1">
    <source>
        <dbReference type="ARBA" id="ARBA00023002"/>
    </source>
</evidence>
<dbReference type="OrthoDB" id="3813791at2"/>
<organism evidence="3 4">
    <name type="scientific">Amycolatopsis xylanica</name>
    <dbReference type="NCBI Taxonomy" id="589385"/>
    <lineage>
        <taxon>Bacteria</taxon>
        <taxon>Bacillati</taxon>
        <taxon>Actinomycetota</taxon>
        <taxon>Actinomycetes</taxon>
        <taxon>Pseudonocardiales</taxon>
        <taxon>Pseudonocardiaceae</taxon>
        <taxon>Amycolatopsis</taxon>
    </lineage>
</organism>